<dbReference type="EC" id="1.1.1.122" evidence="2"/>
<dbReference type="InterPro" id="IPR020471">
    <property type="entry name" value="AKR"/>
</dbReference>
<dbReference type="Gene3D" id="3.20.20.100">
    <property type="entry name" value="NADP-dependent oxidoreductase domain"/>
    <property type="match status" value="1"/>
</dbReference>
<dbReference type="PANTHER" id="PTHR42686">
    <property type="entry name" value="GH17980P-RELATED"/>
    <property type="match status" value="1"/>
</dbReference>
<comment type="caution">
    <text evidence="2">The sequence shown here is derived from an EMBL/GenBank/DDBJ whole genome shotgun (WGS) entry which is preliminary data.</text>
</comment>
<dbReference type="EMBL" id="JAVDPW010000004">
    <property type="protein sequence ID" value="MDR6290180.1"/>
    <property type="molecule type" value="Genomic_DNA"/>
</dbReference>
<organism evidence="2 3">
    <name type="scientific">Inquilinus ginsengisoli</name>
    <dbReference type="NCBI Taxonomy" id="363840"/>
    <lineage>
        <taxon>Bacteria</taxon>
        <taxon>Pseudomonadati</taxon>
        <taxon>Pseudomonadota</taxon>
        <taxon>Alphaproteobacteria</taxon>
        <taxon>Rhodospirillales</taxon>
        <taxon>Rhodospirillaceae</taxon>
        <taxon>Inquilinus</taxon>
    </lineage>
</organism>
<evidence type="ECO:0000259" key="1">
    <source>
        <dbReference type="Pfam" id="PF00248"/>
    </source>
</evidence>
<evidence type="ECO:0000313" key="3">
    <source>
        <dbReference type="Proteomes" id="UP001262410"/>
    </source>
</evidence>
<keyword evidence="3" id="KW-1185">Reference proteome</keyword>
<sequence length="315" mass="34050">MTNPIERRPIGRTGVTVSRLGIGGGSLFSSMGDAGVAEVVDHCWARGLRFFDTAALYAAGVSEQRFGTALEHRPRAEHVVATKAGRYVEDGENRFDYSRDGFLRSIERSLAKLKRDRLDIVSIHDVDPDQHGDAYEDRFAEAMAGAYPALAELRSQGVIRAIGVAVKSWQVCQRFAAAGEFDCMMLAGGHTLLKQDAVPFLDDCAARGIAVLLAAPFNTGILATGAIEGARYFYKPAPPEVLEATRRIEAVCRRHDVPLPAAALQFPLRHPAVASVVVGHQAAAEVDHNLVLLQLPIPEAFWADLAAEGLVAEAR</sequence>
<dbReference type="CDD" id="cd19162">
    <property type="entry name" value="AKR_FDH"/>
    <property type="match status" value="1"/>
</dbReference>
<reference evidence="2 3" key="1">
    <citation type="submission" date="2023-07" db="EMBL/GenBank/DDBJ databases">
        <title>Sorghum-associated microbial communities from plants grown in Nebraska, USA.</title>
        <authorList>
            <person name="Schachtman D."/>
        </authorList>
    </citation>
    <scope>NUCLEOTIDE SEQUENCE [LARGE SCALE GENOMIC DNA]</scope>
    <source>
        <strain evidence="2 3">584</strain>
    </source>
</reference>
<evidence type="ECO:0000313" key="2">
    <source>
        <dbReference type="EMBL" id="MDR6290180.1"/>
    </source>
</evidence>
<dbReference type="InterPro" id="IPR044477">
    <property type="entry name" value="FDH-like"/>
</dbReference>
<dbReference type="SUPFAM" id="SSF51430">
    <property type="entry name" value="NAD(P)-linked oxidoreductase"/>
    <property type="match status" value="1"/>
</dbReference>
<dbReference type="InterPro" id="IPR036812">
    <property type="entry name" value="NAD(P)_OxRdtase_dom_sf"/>
</dbReference>
<gene>
    <name evidence="2" type="ORF">E9232_002701</name>
</gene>
<dbReference type="Pfam" id="PF00248">
    <property type="entry name" value="Aldo_ket_red"/>
    <property type="match status" value="1"/>
</dbReference>
<feature type="domain" description="NADP-dependent oxidoreductase" evidence="1">
    <location>
        <begin position="19"/>
        <end position="305"/>
    </location>
</feature>
<protein>
    <submittedName>
        <fullName evidence="2">D-threo-aldose 1-dehydrogenase</fullName>
        <ecNumber evidence="2">1.1.1.122</ecNumber>
    </submittedName>
</protein>
<dbReference type="PANTHER" id="PTHR42686:SF1">
    <property type="entry name" value="GH17980P-RELATED"/>
    <property type="match status" value="1"/>
</dbReference>
<accession>A0ABU1JNI7</accession>
<dbReference type="RefSeq" id="WP_309794637.1">
    <property type="nucleotide sequence ID" value="NZ_JAVDPW010000004.1"/>
</dbReference>
<dbReference type="Proteomes" id="UP001262410">
    <property type="component" value="Unassembled WGS sequence"/>
</dbReference>
<dbReference type="GO" id="GO:0047834">
    <property type="term" value="F:D-threo-aldose 1-dehydrogenase activity"/>
    <property type="evidence" value="ECO:0007669"/>
    <property type="project" value="UniProtKB-EC"/>
</dbReference>
<name>A0ABU1JNI7_9PROT</name>
<proteinExistence type="predicted"/>
<keyword evidence="2" id="KW-0560">Oxidoreductase</keyword>
<dbReference type="InterPro" id="IPR023210">
    <property type="entry name" value="NADP_OxRdtase_dom"/>
</dbReference>